<comment type="caution">
    <text evidence="3">The sequence shown here is derived from an EMBL/GenBank/DDBJ whole genome shotgun (WGS) entry which is preliminary data.</text>
</comment>
<evidence type="ECO:0000256" key="1">
    <source>
        <dbReference type="SAM" id="Phobius"/>
    </source>
</evidence>
<name>A0A085VJM9_PSESX</name>
<keyword evidence="1" id="KW-0812">Transmembrane</keyword>
<keyword evidence="1" id="KW-0472">Membrane</keyword>
<proteinExistence type="predicted"/>
<feature type="domain" description="DUF4350" evidence="2">
    <location>
        <begin position="43"/>
        <end position="252"/>
    </location>
</feature>
<reference evidence="3 4" key="1">
    <citation type="submission" date="2014-07" db="EMBL/GenBank/DDBJ databases">
        <title>Draft Genome Sequences of Environmental Pseudomonas syringae strains.</title>
        <authorList>
            <person name="Baltrus D.A."/>
            <person name="Berge O."/>
            <person name="Morris C."/>
        </authorList>
    </citation>
    <scope>NUCLEOTIDE SEQUENCE [LARGE SCALE GENOMIC DNA]</scope>
    <source>
        <strain evidence="3 4">CEB003</strain>
    </source>
</reference>
<accession>A0A085VJM9</accession>
<gene>
    <name evidence="3" type="ORF">IV02_02575</name>
</gene>
<feature type="transmembrane region" description="Helical" evidence="1">
    <location>
        <begin position="271"/>
        <end position="292"/>
    </location>
</feature>
<organism evidence="3 4">
    <name type="scientific">Pseudomonas syringae</name>
    <dbReference type="NCBI Taxonomy" id="317"/>
    <lineage>
        <taxon>Bacteria</taxon>
        <taxon>Pseudomonadati</taxon>
        <taxon>Pseudomonadota</taxon>
        <taxon>Gammaproteobacteria</taxon>
        <taxon>Pseudomonadales</taxon>
        <taxon>Pseudomonadaceae</taxon>
        <taxon>Pseudomonas</taxon>
    </lineage>
</organism>
<dbReference type="Proteomes" id="UP000028643">
    <property type="component" value="Unassembled WGS sequence"/>
</dbReference>
<evidence type="ECO:0000259" key="2">
    <source>
        <dbReference type="Pfam" id="PF14258"/>
    </source>
</evidence>
<evidence type="ECO:0000313" key="4">
    <source>
        <dbReference type="Proteomes" id="UP000028643"/>
    </source>
</evidence>
<keyword evidence="1" id="KW-1133">Transmembrane helix</keyword>
<sequence>MSRGRILLIALLALLALGLVGLYLVKHLERYEETVDQGPAPEVRANPYLAAENFLRQRSIPVQLSDMPGNLPAPAQLPQTLMLLDSRENMTPGQVDKLLRWVRAGGRLLFVAEQLWNEKKGRSGDALLDRLHIHQLLTTELHEQERQQDDERFKPVIPLLASTHKAPAVPWPELTRLYVENDEAPAYMSFDTSFHLEDPLDQAHSWANSAAATHMLQIVYGEGLVTVVTDADLWKNRAIAKYDNAWLLWYLTQGSEVTMVLRTQHDNLFSLLLRHFPLALTTLALLIGFALWHAGTRYGPLQVPAGRARRQLTEHLRASADFLRRRSGQQALLRSLQLDILRRARQRHPGFETLGVTDQWQVLSRLTRQPTSAISQALRPRPVQRMSNADFTRQVAHLQILRNAL</sequence>
<dbReference type="Pfam" id="PF14258">
    <property type="entry name" value="DUF4350"/>
    <property type="match status" value="1"/>
</dbReference>
<dbReference type="PATRIC" id="fig|317.174.peg.526"/>
<dbReference type="EMBL" id="JPQT01000031">
    <property type="protein sequence ID" value="KFE55642.1"/>
    <property type="molecule type" value="Genomic_DNA"/>
</dbReference>
<evidence type="ECO:0000313" key="3">
    <source>
        <dbReference type="EMBL" id="KFE55642.1"/>
    </source>
</evidence>
<protein>
    <recommendedName>
        <fullName evidence="2">DUF4350 domain-containing protein</fullName>
    </recommendedName>
</protein>
<dbReference type="AlphaFoldDB" id="A0A085VJM9"/>
<dbReference type="RefSeq" id="WP_047572065.1">
    <property type="nucleotide sequence ID" value="NZ_JPQT01000031.1"/>
</dbReference>
<dbReference type="InterPro" id="IPR025646">
    <property type="entry name" value="DUF4350"/>
</dbReference>